<evidence type="ECO:0000313" key="5">
    <source>
        <dbReference type="Proteomes" id="UP000555756"/>
    </source>
</evidence>
<dbReference type="GO" id="GO:0016787">
    <property type="term" value="F:hydrolase activity"/>
    <property type="evidence" value="ECO:0007669"/>
    <property type="project" value="UniProtKB-KW"/>
</dbReference>
<evidence type="ECO:0000256" key="1">
    <source>
        <dbReference type="ARBA" id="ARBA00022729"/>
    </source>
</evidence>
<keyword evidence="1" id="KW-0732">Signal</keyword>
<organism evidence="4 5">
    <name type="scientific">Gluconacetobacter azotocaptans</name>
    <dbReference type="NCBI Taxonomy" id="142834"/>
    <lineage>
        <taxon>Bacteria</taxon>
        <taxon>Pseudomonadati</taxon>
        <taxon>Pseudomonadota</taxon>
        <taxon>Alphaproteobacteria</taxon>
        <taxon>Acetobacterales</taxon>
        <taxon>Acetobacteraceae</taxon>
        <taxon>Gluconacetobacter</taxon>
    </lineage>
</organism>
<dbReference type="InterPro" id="IPR051558">
    <property type="entry name" value="Metallophosphoesterase_PAP"/>
</dbReference>
<name>A0A7W4JPD7_9PROT</name>
<dbReference type="PANTHER" id="PTHR10161">
    <property type="entry name" value="TARTRATE-RESISTANT ACID PHOSPHATASE TYPE 5"/>
    <property type="match status" value="1"/>
</dbReference>
<dbReference type="InterPro" id="IPR029052">
    <property type="entry name" value="Metallo-depent_PP-like"/>
</dbReference>
<keyword evidence="2" id="KW-0378">Hydrolase</keyword>
<reference evidence="4 5" key="1">
    <citation type="submission" date="2020-04" db="EMBL/GenBank/DDBJ databases">
        <title>Description of novel Gluconacetobacter.</title>
        <authorList>
            <person name="Sombolestani A."/>
        </authorList>
    </citation>
    <scope>NUCLEOTIDE SEQUENCE [LARGE SCALE GENOMIC DNA]</scope>
    <source>
        <strain evidence="4 5">LMG 21311</strain>
    </source>
</reference>
<dbReference type="Pfam" id="PF00149">
    <property type="entry name" value="Metallophos"/>
    <property type="match status" value="1"/>
</dbReference>
<keyword evidence="5" id="KW-1185">Reference proteome</keyword>
<evidence type="ECO:0000313" key="4">
    <source>
        <dbReference type="EMBL" id="MBB2188470.1"/>
    </source>
</evidence>
<dbReference type="EMBL" id="JABEQF010000001">
    <property type="protein sequence ID" value="MBB2188470.1"/>
    <property type="molecule type" value="Genomic_DNA"/>
</dbReference>
<dbReference type="InterPro" id="IPR006311">
    <property type="entry name" value="TAT_signal"/>
</dbReference>
<dbReference type="PANTHER" id="PTHR10161:SF14">
    <property type="entry name" value="TARTRATE-RESISTANT ACID PHOSPHATASE TYPE 5"/>
    <property type="match status" value="1"/>
</dbReference>
<gene>
    <name evidence="4" type="ORF">HLH34_00630</name>
</gene>
<feature type="domain" description="Calcineurin-like phosphoesterase" evidence="3">
    <location>
        <begin position="34"/>
        <end position="236"/>
    </location>
</feature>
<comment type="caution">
    <text evidence="4">The sequence shown here is derived from an EMBL/GenBank/DDBJ whole genome shotgun (WGS) entry which is preliminary data.</text>
</comment>
<evidence type="ECO:0000256" key="2">
    <source>
        <dbReference type="ARBA" id="ARBA00022801"/>
    </source>
</evidence>
<dbReference type="Gene3D" id="3.60.21.10">
    <property type="match status" value="1"/>
</dbReference>
<sequence length="306" mass="34321">MILPRRDFLTGATASALLASVPARARTPTHNCVMIGDWGRQGQYEQGRLAARMGRVAAEHRSLYTVSVGDNFYDDGVQSITDRQWITSFESIYSAESLKTPWRVILGNHDYRGKVEPQLRYGQQVDSRWYLPARYYSMRDILPDGSTAETFFLDTSPFISRYRGTNVDISGQDTAAQVAWLDAALGASDARWKIVIGHHPVYTAERRFDEPELIAALVPVMKRHGVHVYINGHIHNLQYIERDGIHYINNGAGSRIDPVAPAQDGGIVFPGEHGFMTVALSRDVFQFRFIGLDGRSLLSKDINSFS</sequence>
<dbReference type="AlphaFoldDB" id="A0A7W4JPD7"/>
<dbReference type="Proteomes" id="UP000555756">
    <property type="component" value="Unassembled WGS sequence"/>
</dbReference>
<proteinExistence type="predicted"/>
<protein>
    <submittedName>
        <fullName evidence="4">Acid phosphatase</fullName>
    </submittedName>
</protein>
<dbReference type="SUPFAM" id="SSF56300">
    <property type="entry name" value="Metallo-dependent phosphatases"/>
    <property type="match status" value="1"/>
</dbReference>
<dbReference type="PROSITE" id="PS51318">
    <property type="entry name" value="TAT"/>
    <property type="match status" value="1"/>
</dbReference>
<accession>A0A7W4JPD7</accession>
<evidence type="ECO:0000259" key="3">
    <source>
        <dbReference type="Pfam" id="PF00149"/>
    </source>
</evidence>
<dbReference type="InterPro" id="IPR004843">
    <property type="entry name" value="Calcineurin-like_PHP"/>
</dbReference>